<proteinExistence type="predicted"/>
<reference evidence="1" key="1">
    <citation type="submission" date="2014-11" db="EMBL/GenBank/DDBJ databases">
        <authorList>
            <person name="Amaro Gonzalez C."/>
        </authorList>
    </citation>
    <scope>NUCLEOTIDE SEQUENCE</scope>
</reference>
<sequence>MTPSGTLIPSQSLPALLYTRKLNGQIVDSPFLKSKY</sequence>
<protein>
    <submittedName>
        <fullName evidence="1">Uncharacterized protein</fullName>
    </submittedName>
</protein>
<dbReference type="EMBL" id="GBXM01053988">
    <property type="protein sequence ID" value="JAH54589.1"/>
    <property type="molecule type" value="Transcribed_RNA"/>
</dbReference>
<accession>A0A0E9TLL9</accession>
<evidence type="ECO:0000313" key="1">
    <source>
        <dbReference type="EMBL" id="JAH54589.1"/>
    </source>
</evidence>
<dbReference type="AlphaFoldDB" id="A0A0E9TLL9"/>
<reference evidence="1" key="2">
    <citation type="journal article" date="2015" name="Fish Shellfish Immunol.">
        <title>Early steps in the European eel (Anguilla anguilla)-Vibrio vulnificus interaction in the gills: Role of the RtxA13 toxin.</title>
        <authorList>
            <person name="Callol A."/>
            <person name="Pajuelo D."/>
            <person name="Ebbesson L."/>
            <person name="Teles M."/>
            <person name="MacKenzie S."/>
            <person name="Amaro C."/>
        </authorList>
    </citation>
    <scope>NUCLEOTIDE SEQUENCE</scope>
</reference>
<organism evidence="1">
    <name type="scientific">Anguilla anguilla</name>
    <name type="common">European freshwater eel</name>
    <name type="synonym">Muraena anguilla</name>
    <dbReference type="NCBI Taxonomy" id="7936"/>
    <lineage>
        <taxon>Eukaryota</taxon>
        <taxon>Metazoa</taxon>
        <taxon>Chordata</taxon>
        <taxon>Craniata</taxon>
        <taxon>Vertebrata</taxon>
        <taxon>Euteleostomi</taxon>
        <taxon>Actinopterygii</taxon>
        <taxon>Neopterygii</taxon>
        <taxon>Teleostei</taxon>
        <taxon>Anguilliformes</taxon>
        <taxon>Anguillidae</taxon>
        <taxon>Anguilla</taxon>
    </lineage>
</organism>
<name>A0A0E9TLL9_ANGAN</name>